<keyword evidence="2" id="KW-0539">Nucleus</keyword>
<feature type="region of interest" description="Disordered" evidence="3">
    <location>
        <begin position="44"/>
        <end position="70"/>
    </location>
</feature>
<dbReference type="SUPFAM" id="SSF57701">
    <property type="entry name" value="Zn2/Cys6 DNA-binding domain"/>
    <property type="match status" value="1"/>
</dbReference>
<dbReference type="GeneID" id="70293725"/>
<dbReference type="PROSITE" id="PS00463">
    <property type="entry name" value="ZN2_CY6_FUNGAL_1"/>
    <property type="match status" value="1"/>
</dbReference>
<dbReference type="InterPro" id="IPR007219">
    <property type="entry name" value="XnlR_reg_dom"/>
</dbReference>
<dbReference type="GO" id="GO:0008270">
    <property type="term" value="F:zinc ion binding"/>
    <property type="evidence" value="ECO:0007669"/>
    <property type="project" value="InterPro"/>
</dbReference>
<name>A0A9P7ZUP1_9HYPO</name>
<dbReference type="InterPro" id="IPR050797">
    <property type="entry name" value="Carb_Metab_Trans_Reg"/>
</dbReference>
<dbReference type="Proteomes" id="UP000887229">
    <property type="component" value="Unassembled WGS sequence"/>
</dbReference>
<evidence type="ECO:0000313" key="6">
    <source>
        <dbReference type="Proteomes" id="UP000887229"/>
    </source>
</evidence>
<reference evidence="5" key="1">
    <citation type="journal article" date="2021" name="IMA Fungus">
        <title>Genomic characterization of three marine fungi, including Emericellopsis atlantica sp. nov. with signatures of a generalist lifestyle and marine biomass degradation.</title>
        <authorList>
            <person name="Hagestad O.C."/>
            <person name="Hou L."/>
            <person name="Andersen J.H."/>
            <person name="Hansen E.H."/>
            <person name="Altermark B."/>
            <person name="Li C."/>
            <person name="Kuhnert E."/>
            <person name="Cox R.J."/>
            <person name="Crous P.W."/>
            <person name="Spatafora J.W."/>
            <person name="Lail K."/>
            <person name="Amirebrahimi M."/>
            <person name="Lipzen A."/>
            <person name="Pangilinan J."/>
            <person name="Andreopoulos W."/>
            <person name="Hayes R.D."/>
            <person name="Ng V."/>
            <person name="Grigoriev I.V."/>
            <person name="Jackson S.A."/>
            <person name="Sutton T.D.S."/>
            <person name="Dobson A.D.W."/>
            <person name="Rama T."/>
        </authorList>
    </citation>
    <scope>NUCLEOTIDE SEQUENCE</scope>
    <source>
        <strain evidence="5">TS7</strain>
    </source>
</reference>
<dbReference type="GO" id="GO:0001080">
    <property type="term" value="P:nitrogen catabolite activation of transcription from RNA polymerase II promoter"/>
    <property type="evidence" value="ECO:0007669"/>
    <property type="project" value="TreeGrafter"/>
</dbReference>
<accession>A0A9P7ZUP1</accession>
<feature type="compositionally biased region" description="Polar residues" evidence="3">
    <location>
        <begin position="55"/>
        <end position="64"/>
    </location>
</feature>
<dbReference type="InterPro" id="IPR036864">
    <property type="entry name" value="Zn2-C6_fun-type_DNA-bd_sf"/>
</dbReference>
<dbReference type="Pfam" id="PF04082">
    <property type="entry name" value="Fungal_trans"/>
    <property type="match status" value="1"/>
</dbReference>
<evidence type="ECO:0000256" key="3">
    <source>
        <dbReference type="SAM" id="MobiDB-lite"/>
    </source>
</evidence>
<dbReference type="PANTHER" id="PTHR31668:SF4">
    <property type="entry name" value="TRANSCRIPTIONAL ACTIVATOR PROTEIN DAL81"/>
    <property type="match status" value="1"/>
</dbReference>
<organism evidence="5 6">
    <name type="scientific">Emericellopsis atlantica</name>
    <dbReference type="NCBI Taxonomy" id="2614577"/>
    <lineage>
        <taxon>Eukaryota</taxon>
        <taxon>Fungi</taxon>
        <taxon>Dikarya</taxon>
        <taxon>Ascomycota</taxon>
        <taxon>Pezizomycotina</taxon>
        <taxon>Sordariomycetes</taxon>
        <taxon>Hypocreomycetidae</taxon>
        <taxon>Hypocreales</taxon>
        <taxon>Bionectriaceae</taxon>
        <taxon>Emericellopsis</taxon>
    </lineage>
</organism>
<keyword evidence="1" id="KW-0479">Metal-binding</keyword>
<comment type="caution">
    <text evidence="5">The sequence shown here is derived from an EMBL/GenBank/DDBJ whole genome shotgun (WGS) entry which is preliminary data.</text>
</comment>
<dbReference type="SMART" id="SM00906">
    <property type="entry name" value="Fungal_trans"/>
    <property type="match status" value="1"/>
</dbReference>
<dbReference type="AlphaFoldDB" id="A0A9P7ZUP1"/>
<dbReference type="PANTHER" id="PTHR31668">
    <property type="entry name" value="GLUCOSE TRANSPORT TRANSCRIPTION REGULATOR RGT1-RELATED-RELATED"/>
    <property type="match status" value="1"/>
</dbReference>
<dbReference type="GO" id="GO:0000981">
    <property type="term" value="F:DNA-binding transcription factor activity, RNA polymerase II-specific"/>
    <property type="evidence" value="ECO:0007669"/>
    <property type="project" value="InterPro"/>
</dbReference>
<dbReference type="InterPro" id="IPR001138">
    <property type="entry name" value="Zn2Cys6_DnaBD"/>
</dbReference>
<dbReference type="CDD" id="cd00067">
    <property type="entry name" value="GAL4"/>
    <property type="match status" value="1"/>
</dbReference>
<evidence type="ECO:0000259" key="4">
    <source>
        <dbReference type="PROSITE" id="PS50048"/>
    </source>
</evidence>
<dbReference type="EMBL" id="MU251244">
    <property type="protein sequence ID" value="KAG9258126.1"/>
    <property type="molecule type" value="Genomic_DNA"/>
</dbReference>
<dbReference type="CDD" id="cd12148">
    <property type="entry name" value="fungal_TF_MHR"/>
    <property type="match status" value="1"/>
</dbReference>
<dbReference type="PROSITE" id="PS50048">
    <property type="entry name" value="ZN2_CY6_FUNGAL_2"/>
    <property type="match status" value="1"/>
</dbReference>
<sequence length="651" mass="71961">MRKYMSKRQRPCDPCRSRKTACRIDHAPPCRACALSRTECTFLQDAPPRKRPTKGQDSAGSDLSTAGEAQCPEGMGLGMDVFSNRLHEQDETVQQMLYHDSDGLMSGLHMDLDVSGYSFLPAMSPFGSHQEAHVTTAHHAPFTTGGSPLIQTIDQMEDGCPQVIGLSSDMDPFLLHRYRADDSGFFHFKQLSIQSVQSHPYPVQFLTSKRSLVAKTREDAGDTDIPDAQLRAELEGVVSAPTGRRLLSLFRTYVEPQYPIFSTEALPDPASSPVHLLAAAYAAAFPFSMYDDQLCIDLAYDTPPYADLSRLINLSLQPDLHSPTISVAQTLVLLVIRPLANPLVAEAPYKGSLMGSLAAVAVTLGLHLDASSWNIPSWQVALRRRLSFVIYCLDKWMAASLGRPRQLRDDDWVVTSLESSDREGTQRTDLEWDCLVHSSHVARVLDSALSSLFSLRASQEIANDPRYALSIIEPLLESLSPVPSNLSENDSPLATVQSLGHHYVRLLTIRAASRPAVQTSATQRDNSMASSEMDPNVAELLREAAYDFVQFIKSIKTDAMQVFWPPWCPAVFSTLCFTLLSAVVTSSDETEATSWLALLQTTRRELRIKATTLPVLRLGLLRIDAVFWRGLDNVLRLKPHVHAAVQATLST</sequence>
<dbReference type="RefSeq" id="XP_046122050.1">
    <property type="nucleotide sequence ID" value="XM_046262822.1"/>
</dbReference>
<dbReference type="OrthoDB" id="408631at2759"/>
<dbReference type="GO" id="GO:0005634">
    <property type="term" value="C:nucleus"/>
    <property type="evidence" value="ECO:0007669"/>
    <property type="project" value="TreeGrafter"/>
</dbReference>
<gene>
    <name evidence="5" type="ORF">F5Z01DRAFT_645220</name>
</gene>
<feature type="domain" description="Zn(2)-C6 fungal-type" evidence="4">
    <location>
        <begin position="11"/>
        <end position="42"/>
    </location>
</feature>
<dbReference type="GO" id="GO:0003677">
    <property type="term" value="F:DNA binding"/>
    <property type="evidence" value="ECO:0007669"/>
    <property type="project" value="InterPro"/>
</dbReference>
<protein>
    <submittedName>
        <fullName evidence="5">Fungal-specific transcription factor</fullName>
    </submittedName>
</protein>
<evidence type="ECO:0000313" key="5">
    <source>
        <dbReference type="EMBL" id="KAG9258126.1"/>
    </source>
</evidence>
<evidence type="ECO:0000256" key="2">
    <source>
        <dbReference type="ARBA" id="ARBA00023242"/>
    </source>
</evidence>
<dbReference type="GO" id="GO:0006351">
    <property type="term" value="P:DNA-templated transcription"/>
    <property type="evidence" value="ECO:0007669"/>
    <property type="project" value="InterPro"/>
</dbReference>
<proteinExistence type="predicted"/>
<evidence type="ECO:0000256" key="1">
    <source>
        <dbReference type="ARBA" id="ARBA00022723"/>
    </source>
</evidence>
<dbReference type="Gene3D" id="4.10.240.10">
    <property type="entry name" value="Zn(2)-C6 fungal-type DNA-binding domain"/>
    <property type="match status" value="1"/>
</dbReference>
<keyword evidence="6" id="KW-1185">Reference proteome</keyword>